<comment type="caution">
    <text evidence="3">The sequence shown here is derived from an EMBL/GenBank/DDBJ whole genome shotgun (WGS) entry which is preliminary data.</text>
</comment>
<organism evidence="3 4">
    <name type="scientific">Catenuloplanes atrovinosus</name>
    <dbReference type="NCBI Taxonomy" id="137266"/>
    <lineage>
        <taxon>Bacteria</taxon>
        <taxon>Bacillati</taxon>
        <taxon>Actinomycetota</taxon>
        <taxon>Actinomycetes</taxon>
        <taxon>Micromonosporales</taxon>
        <taxon>Micromonosporaceae</taxon>
        <taxon>Catenuloplanes</taxon>
    </lineage>
</organism>
<dbReference type="Proteomes" id="UP001183643">
    <property type="component" value="Unassembled WGS sequence"/>
</dbReference>
<dbReference type="InterPro" id="IPR006311">
    <property type="entry name" value="TAT_signal"/>
</dbReference>
<evidence type="ECO:0000313" key="4">
    <source>
        <dbReference type="Proteomes" id="UP001183643"/>
    </source>
</evidence>
<feature type="chain" id="PRO_5042180580" evidence="2">
    <location>
        <begin position="26"/>
        <end position="167"/>
    </location>
</feature>
<dbReference type="EMBL" id="JAVDYB010000001">
    <property type="protein sequence ID" value="MDR7273385.1"/>
    <property type="molecule type" value="Genomic_DNA"/>
</dbReference>
<dbReference type="PROSITE" id="PS51318">
    <property type="entry name" value="TAT"/>
    <property type="match status" value="1"/>
</dbReference>
<proteinExistence type="predicted"/>
<evidence type="ECO:0000256" key="2">
    <source>
        <dbReference type="SAM" id="SignalP"/>
    </source>
</evidence>
<feature type="region of interest" description="Disordered" evidence="1">
    <location>
        <begin position="93"/>
        <end position="120"/>
    </location>
</feature>
<evidence type="ECO:0000313" key="3">
    <source>
        <dbReference type="EMBL" id="MDR7273385.1"/>
    </source>
</evidence>
<dbReference type="PROSITE" id="PS51257">
    <property type="entry name" value="PROKAR_LIPOPROTEIN"/>
    <property type="match status" value="1"/>
</dbReference>
<name>A0AAE3YJ71_9ACTN</name>
<sequence length="167" mass="16492">MGSTRDLTRRRVLAGSATLAGAAVASGACSLFGDGDPPVPPPPPPPDALEPLLAETRALAALYQAALTAHPNLADRLTPPLEAHTAHAAALTEIMSPTPSAPASTVASAAPTAATTSPAQETLAALRAAEQTGRETAATACATAPPERAALLGSIAAARATHAEVLS</sequence>
<feature type="signal peptide" evidence="2">
    <location>
        <begin position="1"/>
        <end position="25"/>
    </location>
</feature>
<keyword evidence="4" id="KW-1185">Reference proteome</keyword>
<feature type="compositionally biased region" description="Low complexity" evidence="1">
    <location>
        <begin position="93"/>
        <end position="119"/>
    </location>
</feature>
<dbReference type="AlphaFoldDB" id="A0AAE3YJ71"/>
<gene>
    <name evidence="3" type="ORF">J2S41_000163</name>
</gene>
<dbReference type="InterPro" id="IPR019546">
    <property type="entry name" value="TAT_signal_bac_arc"/>
</dbReference>
<dbReference type="RefSeq" id="WP_310361707.1">
    <property type="nucleotide sequence ID" value="NZ_JAVDYB010000001.1"/>
</dbReference>
<accession>A0AAE3YJ71</accession>
<evidence type="ECO:0000256" key="1">
    <source>
        <dbReference type="SAM" id="MobiDB-lite"/>
    </source>
</evidence>
<keyword evidence="2" id="KW-0732">Signal</keyword>
<dbReference type="NCBIfam" id="TIGR01409">
    <property type="entry name" value="TAT_signal_seq"/>
    <property type="match status" value="1"/>
</dbReference>
<protein>
    <submittedName>
        <fullName evidence="3">Uncharacterized protein</fullName>
    </submittedName>
</protein>
<reference evidence="3" key="1">
    <citation type="submission" date="2023-07" db="EMBL/GenBank/DDBJ databases">
        <title>Sequencing the genomes of 1000 actinobacteria strains.</title>
        <authorList>
            <person name="Klenk H.-P."/>
        </authorList>
    </citation>
    <scope>NUCLEOTIDE SEQUENCE</scope>
    <source>
        <strain evidence="3">DSM 44707</strain>
    </source>
</reference>